<keyword evidence="4" id="KW-0472">Membrane</keyword>
<dbReference type="GO" id="GO:0072699">
    <property type="term" value="P:protein localization to cortical microtubule cytoskeleton"/>
    <property type="evidence" value="ECO:0007669"/>
    <property type="project" value="TreeGrafter"/>
</dbReference>
<evidence type="ECO:0000256" key="4">
    <source>
        <dbReference type="SAM" id="Phobius"/>
    </source>
</evidence>
<dbReference type="GO" id="GO:0055028">
    <property type="term" value="C:cortical microtubule"/>
    <property type="evidence" value="ECO:0007669"/>
    <property type="project" value="TreeGrafter"/>
</dbReference>
<evidence type="ECO:0000313" key="5">
    <source>
        <dbReference type="EMBL" id="MQL94238.1"/>
    </source>
</evidence>
<dbReference type="PANTHER" id="PTHR31342:SF4">
    <property type="entry name" value="ACTIN BINDING PROTEIN FAMILY"/>
    <property type="match status" value="1"/>
</dbReference>
<name>A0A843VD40_COLES</name>
<dbReference type="OrthoDB" id="1870283at2759"/>
<comment type="caution">
    <text evidence="5">The sequence shown here is derived from an EMBL/GenBank/DDBJ whole genome shotgun (WGS) entry which is preliminary data.</text>
</comment>
<keyword evidence="6" id="KW-1185">Reference proteome</keyword>
<organism evidence="5 6">
    <name type="scientific">Colocasia esculenta</name>
    <name type="common">Wild taro</name>
    <name type="synonym">Arum esculentum</name>
    <dbReference type="NCBI Taxonomy" id="4460"/>
    <lineage>
        <taxon>Eukaryota</taxon>
        <taxon>Viridiplantae</taxon>
        <taxon>Streptophyta</taxon>
        <taxon>Embryophyta</taxon>
        <taxon>Tracheophyta</taxon>
        <taxon>Spermatophyta</taxon>
        <taxon>Magnoliopsida</taxon>
        <taxon>Liliopsida</taxon>
        <taxon>Araceae</taxon>
        <taxon>Aroideae</taxon>
        <taxon>Colocasieae</taxon>
        <taxon>Colocasia</taxon>
    </lineage>
</organism>
<keyword evidence="4" id="KW-1133">Transmembrane helix</keyword>
<evidence type="ECO:0000256" key="3">
    <source>
        <dbReference type="SAM" id="MobiDB-lite"/>
    </source>
</evidence>
<evidence type="ECO:0000256" key="1">
    <source>
        <dbReference type="ARBA" id="ARBA00023054"/>
    </source>
</evidence>
<gene>
    <name evidence="5" type="ORF">Taro_026891</name>
</gene>
<feature type="coiled-coil region" evidence="2">
    <location>
        <begin position="157"/>
        <end position="232"/>
    </location>
</feature>
<dbReference type="EMBL" id="NMUH01001648">
    <property type="protein sequence ID" value="MQL94238.1"/>
    <property type="molecule type" value="Genomic_DNA"/>
</dbReference>
<accession>A0A843VD40</accession>
<keyword evidence="4" id="KW-0812">Transmembrane</keyword>
<dbReference type="InterPro" id="IPR040265">
    <property type="entry name" value="CHUP1/IPGA1-like"/>
</dbReference>
<dbReference type="Proteomes" id="UP000652761">
    <property type="component" value="Unassembled WGS sequence"/>
</dbReference>
<feature type="region of interest" description="Disordered" evidence="3">
    <location>
        <begin position="621"/>
        <end position="646"/>
    </location>
</feature>
<proteinExistence type="predicted"/>
<feature type="coiled-coil region" evidence="2">
    <location>
        <begin position="282"/>
        <end position="359"/>
    </location>
</feature>
<dbReference type="AlphaFoldDB" id="A0A843VD40"/>
<dbReference type="PANTHER" id="PTHR31342">
    <property type="entry name" value="PROTEIN CHUP1, CHLOROPLASTIC"/>
    <property type="match status" value="1"/>
</dbReference>
<keyword evidence="1 2" id="KW-0175">Coiled coil</keyword>
<sequence>MGVECVAVGRREMRPLLLKVGVALFLSFAGFLYGHLRSRGDRPRRGRRPRNASGAGMEGGREAGGGFKEALPHGQSEGAPSIVSYSASGTVKGVPSPTSGMSPCSKNFGDERYLLPEFNELVLQEFESFGLEPDALEASCANRSLQDKEEKVSEKEIVALKNLARLLQERVESLEIQLLEYYGLKEQESTVHELANRLKATTMEAKLLSLKIESLKAENQKLAAQVSDHSRVKAELQLAWAKIKHLERKLQSDSLQTNENVSELHRRITALKERECRGEENNVEVEEKLKHLEDEAAELRRVNSKLLMETSDLAKKLSTQLVVSSVPESTEVAEALEEVNRLRQTNDKLSKEIAQLQIDRCADVEELVYLRWINACLRYELRNYHPPPGKHVARDLGRTLSPRSERKAKQLILEYANSGINEKSINLMDFDSEYCSSSQSSSLTEYGEVDDSLADATATKDSGSNKTKFLSKLKRLVRGKDVPYNKSSRDRSPTSCGTLERRASVSVCSYDDILDRSSYDSVASCITLDNTPGNQLLAVEEKLHEQQQKGAPWTKNLSRVSLDFRRLKSHEKFGDLKGERSKSDVGSSYWHMMSTGDESFLQSPPSLGGDQQTFDLSEKLEKKFGRSESPRGKLKVRNRSTSFSSC</sequence>
<evidence type="ECO:0008006" key="7">
    <source>
        <dbReference type="Google" id="ProtNLM"/>
    </source>
</evidence>
<evidence type="ECO:0000313" key="6">
    <source>
        <dbReference type="Proteomes" id="UP000652761"/>
    </source>
</evidence>
<reference evidence="5" key="1">
    <citation type="submission" date="2017-07" db="EMBL/GenBank/DDBJ databases">
        <title>Taro Niue Genome Assembly and Annotation.</title>
        <authorList>
            <person name="Atibalentja N."/>
            <person name="Keating K."/>
            <person name="Fields C.J."/>
        </authorList>
    </citation>
    <scope>NUCLEOTIDE SEQUENCE</scope>
    <source>
        <strain evidence="5">Niue_2</strain>
        <tissue evidence="5">Leaf</tissue>
    </source>
</reference>
<feature type="region of interest" description="Disordered" evidence="3">
    <location>
        <begin position="39"/>
        <end position="79"/>
    </location>
</feature>
<protein>
    <recommendedName>
        <fullName evidence="7">Protein CHUP1, chloroplastic</fullName>
    </recommendedName>
</protein>
<feature type="compositionally biased region" description="Gly residues" evidence="3">
    <location>
        <begin position="56"/>
        <end position="67"/>
    </location>
</feature>
<evidence type="ECO:0000256" key="2">
    <source>
        <dbReference type="SAM" id="Coils"/>
    </source>
</evidence>
<feature type="compositionally biased region" description="Basic and acidic residues" evidence="3">
    <location>
        <begin position="621"/>
        <end position="631"/>
    </location>
</feature>
<feature type="transmembrane region" description="Helical" evidence="4">
    <location>
        <begin position="16"/>
        <end position="36"/>
    </location>
</feature>